<name>A0A0A8YMS3_ARUDO</name>
<reference evidence="1" key="2">
    <citation type="journal article" date="2015" name="Data Brief">
        <title>Shoot transcriptome of the giant reed, Arundo donax.</title>
        <authorList>
            <person name="Barrero R.A."/>
            <person name="Guerrero F.D."/>
            <person name="Moolhuijzen P."/>
            <person name="Goolsby J.A."/>
            <person name="Tidwell J."/>
            <person name="Bellgard S.E."/>
            <person name="Bellgard M.I."/>
        </authorList>
    </citation>
    <scope>NUCLEOTIDE SEQUENCE</scope>
    <source>
        <tissue evidence="1">Shoot tissue taken approximately 20 cm above the soil surface</tissue>
    </source>
</reference>
<dbReference type="AlphaFoldDB" id="A0A0A8YMS3"/>
<evidence type="ECO:0000313" key="1">
    <source>
        <dbReference type="EMBL" id="JAD23887.1"/>
    </source>
</evidence>
<organism evidence="1">
    <name type="scientific">Arundo donax</name>
    <name type="common">Giant reed</name>
    <name type="synonym">Donax arundinaceus</name>
    <dbReference type="NCBI Taxonomy" id="35708"/>
    <lineage>
        <taxon>Eukaryota</taxon>
        <taxon>Viridiplantae</taxon>
        <taxon>Streptophyta</taxon>
        <taxon>Embryophyta</taxon>
        <taxon>Tracheophyta</taxon>
        <taxon>Spermatophyta</taxon>
        <taxon>Magnoliopsida</taxon>
        <taxon>Liliopsida</taxon>
        <taxon>Poales</taxon>
        <taxon>Poaceae</taxon>
        <taxon>PACMAD clade</taxon>
        <taxon>Arundinoideae</taxon>
        <taxon>Arundineae</taxon>
        <taxon>Arundo</taxon>
    </lineage>
</organism>
<proteinExistence type="predicted"/>
<sequence>MMVLIKDLQPKLVNRVKQILGFLILARNWKKCFFHLYVVAESKILNHLKGCVL</sequence>
<protein>
    <submittedName>
        <fullName evidence="1">Uncharacterized protein</fullName>
    </submittedName>
</protein>
<reference evidence="1" key="1">
    <citation type="submission" date="2014-09" db="EMBL/GenBank/DDBJ databases">
        <authorList>
            <person name="Magalhaes I.L.F."/>
            <person name="Oliveira U."/>
            <person name="Santos F.R."/>
            <person name="Vidigal T.H.D.A."/>
            <person name="Brescovit A.D."/>
            <person name="Santos A.J."/>
        </authorList>
    </citation>
    <scope>NUCLEOTIDE SEQUENCE</scope>
    <source>
        <tissue evidence="1">Shoot tissue taken approximately 20 cm above the soil surface</tissue>
    </source>
</reference>
<dbReference type="EMBL" id="GBRH01274008">
    <property type="protein sequence ID" value="JAD23887.1"/>
    <property type="molecule type" value="Transcribed_RNA"/>
</dbReference>
<accession>A0A0A8YMS3</accession>